<reference evidence="4 5" key="1">
    <citation type="submission" date="2019-12" db="EMBL/GenBank/DDBJ databases">
        <title>Novel species isolated from a subtropical stream in China.</title>
        <authorList>
            <person name="Lu H."/>
        </authorList>
    </citation>
    <scope>NUCLEOTIDE SEQUENCE [LARGE SCALE GENOMIC DNA]</scope>
    <source>
        <strain evidence="4 5">CY42W</strain>
    </source>
</reference>
<dbReference type="RefSeq" id="WP_161057995.1">
    <property type="nucleotide sequence ID" value="NZ_WWCT01000035.1"/>
</dbReference>
<evidence type="ECO:0000313" key="5">
    <source>
        <dbReference type="Proteomes" id="UP000642144"/>
    </source>
</evidence>
<comment type="caution">
    <text evidence="4">The sequence shown here is derived from an EMBL/GenBank/DDBJ whole genome shotgun (WGS) entry which is preliminary data.</text>
</comment>
<dbReference type="Proteomes" id="UP000642144">
    <property type="component" value="Unassembled WGS sequence"/>
</dbReference>
<dbReference type="PIRSF" id="PIRSF015558">
    <property type="entry name" value="Txn_reg_DeoR_prd"/>
    <property type="match status" value="1"/>
</dbReference>
<keyword evidence="5" id="KW-1185">Reference proteome</keyword>
<accession>A0ABW9W8J8</accession>
<proteinExistence type="predicted"/>
<dbReference type="InterPro" id="IPR016634">
    <property type="entry name" value="CapW-like"/>
</dbReference>
<dbReference type="InterPro" id="IPR059019">
    <property type="entry name" value="WHD_CapW"/>
</dbReference>
<feature type="domain" description="DNA-binding transcriptional repressor CapW winged helix-turn-helix" evidence="3">
    <location>
        <begin position="8"/>
        <end position="67"/>
    </location>
</feature>
<gene>
    <name evidence="4" type="ORF">GTP69_28235</name>
</gene>
<evidence type="ECO:0000259" key="3">
    <source>
        <dbReference type="Pfam" id="PF26109"/>
    </source>
</evidence>
<dbReference type="Pfam" id="PF26107">
    <property type="entry name" value="BrxR_CTD"/>
    <property type="match status" value="1"/>
</dbReference>
<evidence type="ECO:0000259" key="2">
    <source>
        <dbReference type="Pfam" id="PF26107"/>
    </source>
</evidence>
<dbReference type="InterPro" id="IPR059020">
    <property type="entry name" value="CapW_CTD"/>
</dbReference>
<evidence type="ECO:0000259" key="1">
    <source>
        <dbReference type="Pfam" id="PF13280"/>
    </source>
</evidence>
<name>A0ABW9W8J8_9BURK</name>
<feature type="domain" description="WYL" evidence="1">
    <location>
        <begin position="117"/>
        <end position="182"/>
    </location>
</feature>
<dbReference type="Pfam" id="PF26109">
    <property type="entry name" value="WHD_BrxR"/>
    <property type="match status" value="1"/>
</dbReference>
<protein>
    <submittedName>
        <fullName evidence="4">WYL domain-containing protein</fullName>
    </submittedName>
</protein>
<dbReference type="PROSITE" id="PS52050">
    <property type="entry name" value="WYL"/>
    <property type="match status" value="1"/>
</dbReference>
<feature type="domain" description="DNA-binding transcriptional repressor CapW C-terminal dimerisation" evidence="2">
    <location>
        <begin position="202"/>
        <end position="270"/>
    </location>
</feature>
<dbReference type="EMBL" id="WWCT01000035">
    <property type="protein sequence ID" value="MYN30303.1"/>
    <property type="molecule type" value="Genomic_DNA"/>
</dbReference>
<sequence>MELQRDTQRERLFYIDFLAFFVGQVARKDLVVRFGISEPAATKDLSLYAELAPAMLEYDLRQRCYVYAGGAPLFTHDVDQSLYSLSGERAIALNPEHAKRLASSVQASIKRKVPVDLVAALTRAMYQHKQVSATYASLESGASERILSPAALVHDGLRWHIRCFNHAKKRFTDFNLARFHAVAESGPSEKSIDQDPEWTKEVAVILGPHPQADHPETIRFDYDMEGDTKIVTMSLCLVPYFLRHWHIDTTPTGTKNPKEHQLFLLNRQELIDQEIAGWVFDADVAKEAPLTARFE</sequence>
<dbReference type="InterPro" id="IPR026881">
    <property type="entry name" value="WYL_dom"/>
</dbReference>
<dbReference type="Pfam" id="PF13280">
    <property type="entry name" value="WYL"/>
    <property type="match status" value="1"/>
</dbReference>
<organism evidence="4 5">
    <name type="scientific">Duganella levis</name>
    <dbReference type="NCBI Taxonomy" id="2692169"/>
    <lineage>
        <taxon>Bacteria</taxon>
        <taxon>Pseudomonadati</taxon>
        <taxon>Pseudomonadota</taxon>
        <taxon>Betaproteobacteria</taxon>
        <taxon>Burkholderiales</taxon>
        <taxon>Oxalobacteraceae</taxon>
        <taxon>Telluria group</taxon>
        <taxon>Duganella</taxon>
    </lineage>
</organism>
<evidence type="ECO:0000313" key="4">
    <source>
        <dbReference type="EMBL" id="MYN30303.1"/>
    </source>
</evidence>